<dbReference type="PANTHER" id="PTHR34996:SF3">
    <property type="entry name" value="OS06G0327400 PROTEIN"/>
    <property type="match status" value="1"/>
</dbReference>
<reference evidence="1 2" key="1">
    <citation type="submission" date="2024-01" db="EMBL/GenBank/DDBJ databases">
        <title>The complete chloroplast genome sequence of Lithospermum erythrorhizon: insights into the phylogenetic relationship among Boraginaceae species and the maternal lineages of purple gromwells.</title>
        <authorList>
            <person name="Okada T."/>
            <person name="Watanabe K."/>
        </authorList>
    </citation>
    <scope>NUCLEOTIDE SEQUENCE [LARGE SCALE GENOMIC DNA]</scope>
</reference>
<protein>
    <submittedName>
        <fullName evidence="1">Uncharacterized protein</fullName>
    </submittedName>
</protein>
<dbReference type="PANTHER" id="PTHR34996">
    <property type="entry name" value="OS06G0327400 PROTEIN"/>
    <property type="match status" value="1"/>
</dbReference>
<dbReference type="EMBL" id="BAABME010021519">
    <property type="protein sequence ID" value="GAA0163510.1"/>
    <property type="molecule type" value="Genomic_DNA"/>
</dbReference>
<name>A0AAV3QHF4_LITER</name>
<sequence>MNYKKIGMKCKVVRGFKLNIKRFSIKRLQAKFLFMLNKFFRRWRSCYVNYHQCMFKKSIGKEGESKKSSYYYGENFVMKDNVPHKNIDIVNDYRLKAAYARSNSFYSEAIADCLDFIKRNSIAFDDKKGLQL</sequence>
<evidence type="ECO:0000313" key="1">
    <source>
        <dbReference type="EMBL" id="GAA0163510.1"/>
    </source>
</evidence>
<proteinExistence type="predicted"/>
<gene>
    <name evidence="1" type="ORF">LIER_39611</name>
</gene>
<dbReference type="Proteomes" id="UP001454036">
    <property type="component" value="Unassembled WGS sequence"/>
</dbReference>
<organism evidence="1 2">
    <name type="scientific">Lithospermum erythrorhizon</name>
    <name type="common">Purple gromwell</name>
    <name type="synonym">Lithospermum officinale var. erythrorhizon</name>
    <dbReference type="NCBI Taxonomy" id="34254"/>
    <lineage>
        <taxon>Eukaryota</taxon>
        <taxon>Viridiplantae</taxon>
        <taxon>Streptophyta</taxon>
        <taxon>Embryophyta</taxon>
        <taxon>Tracheophyta</taxon>
        <taxon>Spermatophyta</taxon>
        <taxon>Magnoliopsida</taxon>
        <taxon>eudicotyledons</taxon>
        <taxon>Gunneridae</taxon>
        <taxon>Pentapetalae</taxon>
        <taxon>asterids</taxon>
        <taxon>lamiids</taxon>
        <taxon>Boraginales</taxon>
        <taxon>Boraginaceae</taxon>
        <taxon>Boraginoideae</taxon>
        <taxon>Lithospermeae</taxon>
        <taxon>Lithospermum</taxon>
    </lineage>
</organism>
<accession>A0AAV3QHF4</accession>
<dbReference type="AlphaFoldDB" id="A0AAV3QHF4"/>
<keyword evidence="2" id="KW-1185">Reference proteome</keyword>
<evidence type="ECO:0000313" key="2">
    <source>
        <dbReference type="Proteomes" id="UP001454036"/>
    </source>
</evidence>
<comment type="caution">
    <text evidence="1">The sequence shown here is derived from an EMBL/GenBank/DDBJ whole genome shotgun (WGS) entry which is preliminary data.</text>
</comment>